<evidence type="ECO:0000313" key="2">
    <source>
        <dbReference type="EMBL" id="MBT9314529.1"/>
    </source>
</evidence>
<feature type="region of interest" description="Disordered" evidence="1">
    <location>
        <begin position="408"/>
        <end position="429"/>
    </location>
</feature>
<protein>
    <submittedName>
        <fullName evidence="2">Baseplate assembly protein</fullName>
    </submittedName>
</protein>
<sequence>MEFDFLPKLPNSNLDDRQFKDLVEECLLRIPRYCPDWTNHNPSDPGITMVELFGWLTDQMMMRFNQVPRRNYVAFLELLGIRLQPPAPAQTALTFYLSASLPDPYTIPASVEVATERTETEEAIVFSTDRALTVGIPHIVHLLTAETDEQQPTVLHDRLSVRWTRRSDGRWAGAEQAIFDPTPQVGNCFYLVLDPDQALEGNVIALNFEGESATPTGIRPEVPPRQWQAWNGQTWVSDVLMQESDDETHGFSFYDSGSDSDVQQGEVVLHLPQNLPVTEFASYRGRWVRCVCTDSTVATYTNSPQLLSVAARAIGGTVDARQCLTIHNELLGESNGQAGQKFQVQTTPILPRQDSETLVVTLPDGQRQEWQEVPDFADSGPEDLHYTLDSLTGLIQFGPLIREPAQLKSATQVRSHQQSLSSSAHSSRDTAVLTLSPQLLERQYGAVPPRGAVLTMGAYRTGGGQQGNVQPQTLRVIKSAVPYVASVTNHQAAYYGTDAESLDSAVLRVPKLLRTRDRAVTAEDFETLAIEAGAGAVARSLCPRQLNTQPGLITVMVVPKTNLGDIEAGMGISPQALSLTPQLSQTVLQYLDERRPLGLQVKLDSPSYVGVSVTAEVAIEPSYGSPEAQQVILHDLQVALYRFLNPLTGGPHGDGWPFGTPVYPSDIITRLQTMTGVRYLGTVMLYEIRQQGTAWVRRLAPDNVVTPDPLGLVCSWANAQLHSGHTISLIG</sequence>
<name>A0A947GGS9_9CYAN</name>
<accession>A0A947GGS9</accession>
<feature type="compositionally biased region" description="Low complexity" evidence="1">
    <location>
        <begin position="415"/>
        <end position="425"/>
    </location>
</feature>
<dbReference type="EMBL" id="JADOES010000004">
    <property type="protein sequence ID" value="MBT9314529.1"/>
    <property type="molecule type" value="Genomic_DNA"/>
</dbReference>
<comment type="caution">
    <text evidence="2">The sequence shown here is derived from an EMBL/GenBank/DDBJ whole genome shotgun (WGS) entry which is preliminary data.</text>
</comment>
<evidence type="ECO:0000313" key="3">
    <source>
        <dbReference type="Proteomes" id="UP000717364"/>
    </source>
</evidence>
<evidence type="ECO:0000256" key="1">
    <source>
        <dbReference type="SAM" id="MobiDB-lite"/>
    </source>
</evidence>
<gene>
    <name evidence="2" type="ORF">IXB50_03720</name>
</gene>
<reference evidence="2" key="1">
    <citation type="submission" date="2020-11" db="EMBL/GenBank/DDBJ databases">
        <authorList>
            <person name="Konstantinou D."/>
            <person name="Gkelis S."/>
            <person name="Popin R."/>
            <person name="Fewer D."/>
            <person name="Sivonen K."/>
        </authorList>
    </citation>
    <scope>NUCLEOTIDE SEQUENCE</scope>
    <source>
        <strain evidence="2">TAU-MAC 1115</strain>
    </source>
</reference>
<keyword evidence="3" id="KW-1185">Reference proteome</keyword>
<dbReference type="Proteomes" id="UP000717364">
    <property type="component" value="Unassembled WGS sequence"/>
</dbReference>
<organism evidence="2 3">
    <name type="scientific">Leptothoe spongobia TAU-MAC 1115</name>
    <dbReference type="NCBI Taxonomy" id="1967444"/>
    <lineage>
        <taxon>Bacteria</taxon>
        <taxon>Bacillati</taxon>
        <taxon>Cyanobacteriota</taxon>
        <taxon>Cyanophyceae</taxon>
        <taxon>Nodosilineales</taxon>
        <taxon>Cymatolegaceae</taxon>
        <taxon>Leptothoe</taxon>
        <taxon>Leptothoe spongobia</taxon>
    </lineage>
</organism>
<reference evidence="2" key="2">
    <citation type="journal article" date="2021" name="Mar. Drugs">
        <title>Genome Reduction and Secondary Metabolism of the Marine Sponge-Associated Cyanobacterium Leptothoe.</title>
        <authorList>
            <person name="Konstantinou D."/>
            <person name="Popin R.V."/>
            <person name="Fewer D.P."/>
            <person name="Sivonen K."/>
            <person name="Gkelis S."/>
        </authorList>
    </citation>
    <scope>NUCLEOTIDE SEQUENCE</scope>
    <source>
        <strain evidence="2">TAU-MAC 1115</strain>
    </source>
</reference>
<dbReference type="RefSeq" id="WP_215607593.1">
    <property type="nucleotide sequence ID" value="NZ_JADOES010000004.1"/>
</dbReference>
<dbReference type="NCBIfam" id="TIGR02243">
    <property type="entry name" value="putative baseplate assembly protein"/>
    <property type="match status" value="1"/>
</dbReference>
<dbReference type="AlphaFoldDB" id="A0A947GGS9"/>
<proteinExistence type="predicted"/>
<dbReference type="InterPro" id="IPR011749">
    <property type="entry name" value="CHP02243"/>
</dbReference>